<gene>
    <name evidence="2" type="ORF">GWI33_018704</name>
</gene>
<comment type="caution">
    <text evidence="2">The sequence shown here is derived from an EMBL/GenBank/DDBJ whole genome shotgun (WGS) entry which is preliminary data.</text>
</comment>
<feature type="region of interest" description="Disordered" evidence="1">
    <location>
        <begin position="1"/>
        <end position="23"/>
    </location>
</feature>
<evidence type="ECO:0000313" key="2">
    <source>
        <dbReference type="EMBL" id="KAF7268141.1"/>
    </source>
</evidence>
<organism evidence="2 3">
    <name type="scientific">Rhynchophorus ferrugineus</name>
    <name type="common">Red palm weevil</name>
    <name type="synonym">Curculio ferrugineus</name>
    <dbReference type="NCBI Taxonomy" id="354439"/>
    <lineage>
        <taxon>Eukaryota</taxon>
        <taxon>Metazoa</taxon>
        <taxon>Ecdysozoa</taxon>
        <taxon>Arthropoda</taxon>
        <taxon>Hexapoda</taxon>
        <taxon>Insecta</taxon>
        <taxon>Pterygota</taxon>
        <taxon>Neoptera</taxon>
        <taxon>Endopterygota</taxon>
        <taxon>Coleoptera</taxon>
        <taxon>Polyphaga</taxon>
        <taxon>Cucujiformia</taxon>
        <taxon>Curculionidae</taxon>
        <taxon>Dryophthorinae</taxon>
        <taxon>Rhynchophorus</taxon>
    </lineage>
</organism>
<name>A0A834M4Y7_RHYFE</name>
<evidence type="ECO:0000256" key="1">
    <source>
        <dbReference type="SAM" id="MobiDB-lite"/>
    </source>
</evidence>
<feature type="region of interest" description="Disordered" evidence="1">
    <location>
        <begin position="81"/>
        <end position="111"/>
    </location>
</feature>
<dbReference type="AlphaFoldDB" id="A0A834M4Y7"/>
<accession>A0A834M4Y7</accession>
<dbReference type="Proteomes" id="UP000625711">
    <property type="component" value="Unassembled WGS sequence"/>
</dbReference>
<protein>
    <submittedName>
        <fullName evidence="2">Uncharacterized protein</fullName>
    </submittedName>
</protein>
<keyword evidence="3" id="KW-1185">Reference proteome</keyword>
<dbReference type="EMBL" id="JAACXV010014341">
    <property type="protein sequence ID" value="KAF7268141.1"/>
    <property type="molecule type" value="Genomic_DNA"/>
</dbReference>
<proteinExistence type="predicted"/>
<sequence length="132" mass="13965">MTKTKRKQDKDDDKGGAGSSELGRILTELSASIVSGAEGASRDKSRTWTVPVTRSVGWRSDGGFEKGAKNTPRRHALFKMRRTGSGDEGGGGSGSTSVSLYGRSGNRPLSYLGTRREIGKTSGIMLKGSVNI</sequence>
<reference evidence="2" key="1">
    <citation type="submission" date="2020-08" db="EMBL/GenBank/DDBJ databases">
        <title>Genome sequencing and assembly of the red palm weevil Rhynchophorus ferrugineus.</title>
        <authorList>
            <person name="Dias G.B."/>
            <person name="Bergman C.M."/>
            <person name="Manee M."/>
        </authorList>
    </citation>
    <scope>NUCLEOTIDE SEQUENCE</scope>
    <source>
        <strain evidence="2">AA-2017</strain>
        <tissue evidence="2">Whole larva</tissue>
    </source>
</reference>
<evidence type="ECO:0000313" key="3">
    <source>
        <dbReference type="Proteomes" id="UP000625711"/>
    </source>
</evidence>